<dbReference type="HAMAP" id="MF_00260">
    <property type="entry name" value="Porphobil_deam"/>
    <property type="match status" value="1"/>
</dbReference>
<dbReference type="PRINTS" id="PR00151">
    <property type="entry name" value="PORPHBDMNASE"/>
</dbReference>
<dbReference type="Proteomes" id="UP000675409">
    <property type="component" value="Unassembled WGS sequence"/>
</dbReference>
<dbReference type="InterPro" id="IPR022417">
    <property type="entry name" value="Porphobilin_deaminase_N"/>
</dbReference>
<dbReference type="SUPFAM" id="SSF53850">
    <property type="entry name" value="Periplasmic binding protein-like II"/>
    <property type="match status" value="1"/>
</dbReference>
<keyword evidence="10" id="KW-1185">Reference proteome</keyword>
<reference evidence="9 10" key="1">
    <citation type="journal article" date="2021" name="Arch. Microbiol.">
        <title>Myceligenerans indicum sp. nov., an actinobacterium isolated from mangrove sediment of Sundarbans, India.</title>
        <authorList>
            <person name="Asha K."/>
            <person name="Bhadury P."/>
        </authorList>
    </citation>
    <scope>NUCLEOTIDE SEQUENCE [LARGE SCALE GENOMIC DNA]</scope>
    <source>
        <strain evidence="9 10">I2</strain>
    </source>
</reference>
<protein>
    <recommendedName>
        <fullName evidence="6">Porphobilinogen deaminase</fullName>
        <shortName evidence="6">PBG</shortName>
        <ecNumber evidence="6">2.5.1.61</ecNumber>
    </recommendedName>
    <alternativeName>
        <fullName evidence="6">Hydroxymethylbilane synthase</fullName>
        <shortName evidence="6">HMBS</shortName>
    </alternativeName>
    <alternativeName>
        <fullName evidence="6">Pre-uroporphyrinogen synthase</fullName>
    </alternativeName>
</protein>
<keyword evidence="4 6" id="KW-0627">Porphyrin biosynthesis</keyword>
<evidence type="ECO:0000256" key="3">
    <source>
        <dbReference type="ARBA" id="ARBA00022679"/>
    </source>
</evidence>
<dbReference type="InterPro" id="IPR000860">
    <property type="entry name" value="HemC"/>
</dbReference>
<evidence type="ECO:0000313" key="9">
    <source>
        <dbReference type="EMBL" id="MBL0887311.1"/>
    </source>
</evidence>
<dbReference type="EC" id="2.5.1.61" evidence="6"/>
<dbReference type="Pfam" id="PF01379">
    <property type="entry name" value="Porphobil_deam"/>
    <property type="match status" value="1"/>
</dbReference>
<dbReference type="PROSITE" id="PS00533">
    <property type="entry name" value="PORPHOBILINOGEN_DEAM"/>
    <property type="match status" value="1"/>
</dbReference>
<evidence type="ECO:0000259" key="7">
    <source>
        <dbReference type="Pfam" id="PF01379"/>
    </source>
</evidence>
<accession>A0ABS1LM59</accession>
<evidence type="ECO:0000256" key="1">
    <source>
        <dbReference type="ARBA" id="ARBA00002869"/>
    </source>
</evidence>
<organism evidence="9 10">
    <name type="scientific">Myceligenerans indicum</name>
    <dbReference type="NCBI Taxonomy" id="2593663"/>
    <lineage>
        <taxon>Bacteria</taxon>
        <taxon>Bacillati</taxon>
        <taxon>Actinomycetota</taxon>
        <taxon>Actinomycetes</taxon>
        <taxon>Micrococcales</taxon>
        <taxon>Promicromonosporaceae</taxon>
        <taxon>Myceligenerans</taxon>
    </lineage>
</organism>
<feature type="domain" description="Porphobilinogen deaminase N-terminal" evidence="7">
    <location>
        <begin position="40"/>
        <end position="242"/>
    </location>
</feature>
<comment type="cofactor">
    <cofactor evidence="6">
        <name>dipyrromethane</name>
        <dbReference type="ChEBI" id="CHEBI:60342"/>
    </cofactor>
    <text evidence="6">Binds 1 dipyrromethane group covalently.</text>
</comment>
<comment type="catalytic activity">
    <reaction evidence="5 6">
        <text>4 porphobilinogen + H2O = hydroxymethylbilane + 4 NH4(+)</text>
        <dbReference type="Rhea" id="RHEA:13185"/>
        <dbReference type="ChEBI" id="CHEBI:15377"/>
        <dbReference type="ChEBI" id="CHEBI:28938"/>
        <dbReference type="ChEBI" id="CHEBI:57845"/>
        <dbReference type="ChEBI" id="CHEBI:58126"/>
        <dbReference type="EC" id="2.5.1.61"/>
    </reaction>
</comment>
<dbReference type="PANTHER" id="PTHR11557:SF0">
    <property type="entry name" value="PORPHOBILINOGEN DEAMINASE"/>
    <property type="match status" value="1"/>
</dbReference>
<comment type="function">
    <text evidence="1 6">Tetrapolymerization of the monopyrrole PBG into the hydroxymethylbilane pre-uroporphyrinogen in several discrete steps.</text>
</comment>
<dbReference type="EMBL" id="JABBYC010000025">
    <property type="protein sequence ID" value="MBL0887311.1"/>
    <property type="molecule type" value="Genomic_DNA"/>
</dbReference>
<comment type="similarity">
    <text evidence="2 6">Belongs to the HMBS family.</text>
</comment>
<dbReference type="InterPro" id="IPR022419">
    <property type="entry name" value="Porphobilin_deaminase_cofac_BS"/>
</dbReference>
<dbReference type="InterPro" id="IPR036803">
    <property type="entry name" value="Porphobilinogen_deaminase_C_sf"/>
</dbReference>
<dbReference type="InterPro" id="IPR022418">
    <property type="entry name" value="Porphobilinogen_deaminase_C"/>
</dbReference>
<dbReference type="NCBIfam" id="TIGR00212">
    <property type="entry name" value="hemC"/>
    <property type="match status" value="1"/>
</dbReference>
<dbReference type="Gene3D" id="3.30.160.40">
    <property type="entry name" value="Porphobilinogen deaminase, C-terminal domain"/>
    <property type="match status" value="1"/>
</dbReference>
<comment type="caution">
    <text evidence="9">The sequence shown here is derived from an EMBL/GenBank/DDBJ whole genome shotgun (WGS) entry which is preliminary data.</text>
</comment>
<sequence length="398" mass="40904">MRRRSTVGFFSVRFWVETGLVTSTPTSVSTPSGADAGTPIRLGTRGSALAMTQSGTVARRIEHLTGRRVELVRIRTEGDVRTGSLASLGGTGVFVTALREALLDGRCDVAVHSLKDLPTTPHPGLTFVTPEREDPRDALCARDGLTLATLPTGARVGTGSPRRAAQVRAVRPDLEVVDIRGNVGTRLDRALGPEADLDAVVLATAGLKRVDKTDVISEYIPVETMAPAPGQGALAVEVRTADVVPGDAGTVPDTGLADALADLDDPATRLAVLAERSVLARLEAGCAAPVGAHAVLSDGGLHLRSAVAAVSGAGRITRTMSADLGPYAAGNRACADPELDEIARDLGVRMAESLLALGAHELAPLGSPVTLATGVPSAVGPAPVTDAARPLHGDTERA</sequence>
<comment type="miscellaneous">
    <text evidence="6">The porphobilinogen subunits are added to the dipyrromethane group.</text>
</comment>
<evidence type="ECO:0000259" key="8">
    <source>
        <dbReference type="Pfam" id="PF03900"/>
    </source>
</evidence>
<dbReference type="Pfam" id="PF03900">
    <property type="entry name" value="Porphobil_deamC"/>
    <property type="match status" value="1"/>
</dbReference>
<evidence type="ECO:0000256" key="5">
    <source>
        <dbReference type="ARBA" id="ARBA00048169"/>
    </source>
</evidence>
<dbReference type="SUPFAM" id="SSF54782">
    <property type="entry name" value="Porphobilinogen deaminase (hydroxymethylbilane synthase), C-terminal domain"/>
    <property type="match status" value="1"/>
</dbReference>
<evidence type="ECO:0000313" key="10">
    <source>
        <dbReference type="Proteomes" id="UP000675409"/>
    </source>
</evidence>
<comment type="subunit">
    <text evidence="6">Monomer.</text>
</comment>
<dbReference type="GO" id="GO:0004418">
    <property type="term" value="F:hydroxymethylbilane synthase activity"/>
    <property type="evidence" value="ECO:0007669"/>
    <property type="project" value="UniProtKB-EC"/>
</dbReference>
<evidence type="ECO:0000256" key="2">
    <source>
        <dbReference type="ARBA" id="ARBA00005638"/>
    </source>
</evidence>
<dbReference type="Gene3D" id="3.40.190.10">
    <property type="entry name" value="Periplasmic binding protein-like II"/>
    <property type="match status" value="2"/>
</dbReference>
<gene>
    <name evidence="6 9" type="primary">hemC</name>
    <name evidence="9" type="ORF">HGK34_13670</name>
</gene>
<keyword evidence="3 6" id="KW-0808">Transferase</keyword>
<evidence type="ECO:0000256" key="4">
    <source>
        <dbReference type="ARBA" id="ARBA00023244"/>
    </source>
</evidence>
<feature type="modified residue" description="S-(dipyrrolylmethanemethyl)cysteine" evidence="6">
    <location>
        <position position="286"/>
    </location>
</feature>
<feature type="domain" description="Porphobilinogen deaminase C-terminal" evidence="8">
    <location>
        <begin position="270"/>
        <end position="322"/>
    </location>
</feature>
<dbReference type="PANTHER" id="PTHR11557">
    <property type="entry name" value="PORPHOBILINOGEN DEAMINASE"/>
    <property type="match status" value="1"/>
</dbReference>
<evidence type="ECO:0000256" key="6">
    <source>
        <dbReference type="HAMAP-Rule" id="MF_00260"/>
    </source>
</evidence>
<proteinExistence type="inferred from homology"/>
<name>A0ABS1LM59_9MICO</name>